<evidence type="ECO:0000313" key="9">
    <source>
        <dbReference type="Proteomes" id="UP000757435"/>
    </source>
</evidence>
<dbReference type="GO" id="GO:0019898">
    <property type="term" value="C:extrinsic component of membrane"/>
    <property type="evidence" value="ECO:0007669"/>
    <property type="project" value="InterPro"/>
</dbReference>
<dbReference type="GO" id="GO:0009654">
    <property type="term" value="C:photosystem II oxygen evolving complex"/>
    <property type="evidence" value="ECO:0007669"/>
    <property type="project" value="InterPro"/>
</dbReference>
<evidence type="ECO:0000256" key="1">
    <source>
        <dbReference type="ARBA" id="ARBA00004170"/>
    </source>
</evidence>
<dbReference type="EMBL" id="JAHHHD010000002">
    <property type="protein sequence ID" value="MBW4657553.1"/>
    <property type="molecule type" value="Genomic_DNA"/>
</dbReference>
<dbReference type="Pfam" id="PF06514">
    <property type="entry name" value="PsbU"/>
    <property type="match status" value="1"/>
</dbReference>
<comment type="caution">
    <text evidence="8">The sequence shown here is derived from an EMBL/GenBank/DDBJ whole genome shotgun (WGS) entry which is preliminary data.</text>
</comment>
<dbReference type="Gene3D" id="1.10.150.320">
    <property type="entry name" value="Photosystem II 12 kDa extrinsic protein"/>
    <property type="match status" value="1"/>
</dbReference>
<reference evidence="8" key="1">
    <citation type="submission" date="2021-05" db="EMBL/GenBank/DDBJ databases">
        <authorList>
            <person name="Pietrasiak N."/>
            <person name="Ward R."/>
            <person name="Stajich J.E."/>
            <person name="Kurbessoian T."/>
        </authorList>
    </citation>
    <scope>NUCLEOTIDE SEQUENCE</scope>
    <source>
        <strain evidence="8">UHER 2000/2452</strain>
    </source>
</reference>
<evidence type="ECO:0000256" key="4">
    <source>
        <dbReference type="ARBA" id="ARBA00023078"/>
    </source>
</evidence>
<feature type="signal peptide" evidence="7">
    <location>
        <begin position="1"/>
        <end position="29"/>
    </location>
</feature>
<sequence precursor="true">MKRFFGMVMAIALAISCLGGLGIAQPANAAGFNVLSFNTSSLVLAEARNSADDKLATDFGKKIDLNNTNVRAFTQYPGMYPSIAKAIIKYAPFDTVDDVLKIPGLTDRQKDILTKNLDKLTVSAPEATFVEGADRYNNGIYR</sequence>
<evidence type="ECO:0000256" key="5">
    <source>
        <dbReference type="ARBA" id="ARBA00023136"/>
    </source>
</evidence>
<keyword evidence="3 7" id="KW-0249">Electron transport</keyword>
<organism evidence="8 9">
    <name type="scientific">Drouetiella hepatica Uher 2000/2452</name>
    <dbReference type="NCBI Taxonomy" id="904376"/>
    <lineage>
        <taxon>Bacteria</taxon>
        <taxon>Bacillati</taxon>
        <taxon>Cyanobacteriota</taxon>
        <taxon>Cyanophyceae</taxon>
        <taxon>Oculatellales</taxon>
        <taxon>Oculatellaceae</taxon>
        <taxon>Drouetiella</taxon>
    </lineage>
</organism>
<dbReference type="NCBIfam" id="NF002708">
    <property type="entry name" value="PRK02515.1"/>
    <property type="match status" value="1"/>
</dbReference>
<comment type="subunit">
    <text evidence="7">PSII is composed of 1 copy each of membrane proteins PsbA, PsbB, PsbC, PsbD, PsbE, PsbF, PsbH, PsbI, PsbJ, PsbK, PsbL, PsbM, PsbT, PsbX, PsbY, PsbZ, Psb30/Ycf12, peripheral proteins PsbO, CyanoQ (PsbQ), PsbU, PsbV and a large number of cofactors. It forms dimeric complexes.</text>
</comment>
<comment type="similarity">
    <text evidence="2 7">Belongs to the PsbU family.</text>
</comment>
<protein>
    <recommendedName>
        <fullName evidence="7">Photosystem II extrinsic protein U</fullName>
        <shortName evidence="7">PSII-U</shortName>
        <shortName evidence="7">PsbU</shortName>
    </recommendedName>
    <alternativeName>
        <fullName evidence="7">Photosystem II 12 kDa extrinsic protein</fullName>
        <shortName evidence="7">PS II complex 12 kDa extrinsic protein</shortName>
    </alternativeName>
</protein>
<keyword evidence="4 7" id="KW-0793">Thylakoid</keyword>
<keyword evidence="7" id="KW-0602">Photosynthesis</keyword>
<dbReference type="Proteomes" id="UP000757435">
    <property type="component" value="Unassembled WGS sequence"/>
</dbReference>
<keyword evidence="7" id="KW-0732">Signal</keyword>
<proteinExistence type="inferred from homology"/>
<dbReference type="AlphaFoldDB" id="A0A951Q778"/>
<keyword evidence="5 7" id="KW-0472">Membrane</keyword>
<dbReference type="InterPro" id="IPR010527">
    <property type="entry name" value="PSII_PsbU"/>
</dbReference>
<comment type="function">
    <text evidence="7">One of the extrinsic, lumenal subunits of photosystem II (PSII). PSII is a light-driven water plastoquinone oxidoreductase, using light energy to abstract electrons from H(2)O, generating a proton gradient subsequently used for ATP formation. The extrinsic proteins stabilize the structure of photosystem II oxygen-evolving complex (OEC), the ion environment of oxygen evolution and protect the OEC against heat-induced inactivation.</text>
</comment>
<dbReference type="PROSITE" id="PS51257">
    <property type="entry name" value="PROKAR_LIPOPROTEIN"/>
    <property type="match status" value="1"/>
</dbReference>
<dbReference type="GO" id="GO:0031676">
    <property type="term" value="C:plasma membrane-derived thylakoid membrane"/>
    <property type="evidence" value="ECO:0007669"/>
    <property type="project" value="UniProtKB-SubCell"/>
</dbReference>
<dbReference type="SUPFAM" id="SSF81585">
    <property type="entry name" value="PsbU/PolX domain-like"/>
    <property type="match status" value="1"/>
</dbReference>
<evidence type="ECO:0000313" key="8">
    <source>
        <dbReference type="EMBL" id="MBW4657553.1"/>
    </source>
</evidence>
<evidence type="ECO:0000256" key="7">
    <source>
        <dbReference type="HAMAP-Rule" id="MF_00589"/>
    </source>
</evidence>
<feature type="chain" id="PRO_5038203216" description="Photosystem II extrinsic protein U" evidence="7">
    <location>
        <begin position="30"/>
        <end position="142"/>
    </location>
</feature>
<dbReference type="HAMAP" id="MF_00589">
    <property type="entry name" value="PSII_PsbU"/>
    <property type="match status" value="1"/>
</dbReference>
<dbReference type="GO" id="GO:0042549">
    <property type="term" value="P:photosystem II stabilization"/>
    <property type="evidence" value="ECO:0007669"/>
    <property type="project" value="InterPro"/>
</dbReference>
<evidence type="ECO:0000256" key="6">
    <source>
        <dbReference type="ARBA" id="ARBA00023276"/>
    </source>
</evidence>
<reference evidence="8" key="2">
    <citation type="journal article" date="2022" name="Microbiol. Resour. Announc.">
        <title>Metagenome Sequencing to Explore Phylogenomics of Terrestrial Cyanobacteria.</title>
        <authorList>
            <person name="Ward R.D."/>
            <person name="Stajich J.E."/>
            <person name="Johansen J.R."/>
            <person name="Huntemann M."/>
            <person name="Clum A."/>
            <person name="Foster B."/>
            <person name="Foster B."/>
            <person name="Roux S."/>
            <person name="Palaniappan K."/>
            <person name="Varghese N."/>
            <person name="Mukherjee S."/>
            <person name="Reddy T.B.K."/>
            <person name="Daum C."/>
            <person name="Copeland A."/>
            <person name="Chen I.A."/>
            <person name="Ivanova N.N."/>
            <person name="Kyrpides N.C."/>
            <person name="Shapiro N."/>
            <person name="Eloe-Fadrosh E.A."/>
            <person name="Pietrasiak N."/>
        </authorList>
    </citation>
    <scope>NUCLEOTIDE SEQUENCE</scope>
    <source>
        <strain evidence="8">UHER 2000/2452</strain>
    </source>
</reference>
<keyword evidence="7" id="KW-0813">Transport</keyword>
<name>A0A951Q778_9CYAN</name>
<dbReference type="GO" id="GO:0015979">
    <property type="term" value="P:photosynthesis"/>
    <property type="evidence" value="ECO:0007669"/>
    <property type="project" value="UniProtKB-UniRule"/>
</dbReference>
<gene>
    <name evidence="7 8" type="primary">psbU</name>
    <name evidence="8" type="ORF">KME15_02670</name>
</gene>
<evidence type="ECO:0000256" key="2">
    <source>
        <dbReference type="ARBA" id="ARBA00010827"/>
    </source>
</evidence>
<accession>A0A951Q778</accession>
<keyword evidence="6 7" id="KW-0604">Photosystem II</keyword>
<evidence type="ECO:0000256" key="3">
    <source>
        <dbReference type="ARBA" id="ARBA00022982"/>
    </source>
</evidence>
<comment type="subcellular location">
    <subcellularLocation>
        <location evidence="7">Cellular thylakoid membrane</location>
        <topology evidence="7">Peripheral membrane protein</topology>
        <orientation evidence="7">Lumenal side</orientation>
    </subcellularLocation>
    <subcellularLocation>
        <location evidence="1">Membrane</location>
        <topology evidence="1">Peripheral membrane protein</topology>
    </subcellularLocation>
</comment>